<evidence type="ECO:0000256" key="6">
    <source>
        <dbReference type="ARBA" id="ARBA00023242"/>
    </source>
</evidence>
<dbReference type="Gramene" id="KZN11630">
    <property type="protein sequence ID" value="KZN11630"/>
    <property type="gene ID" value="DCAR_004286"/>
</dbReference>
<evidence type="ECO:0000256" key="5">
    <source>
        <dbReference type="ARBA" id="ARBA00023163"/>
    </source>
</evidence>
<evidence type="ECO:0000256" key="2">
    <source>
        <dbReference type="ARBA" id="ARBA00022737"/>
    </source>
</evidence>
<dbReference type="AlphaFoldDB" id="A0A166IYK2"/>
<sequence length="340" mass="37307">MGRAPGCTGEGLKKGPWTPEEDQILMNYIHKHGLRGSWTALPKQAGLNRCGKSCRLRWINYLSPDIKRGGFTDEEEQMIINLHSALGNRWSQIAAQLPGRTDNGIKNYWNTHIKKKLVSSGIDPKTHEPIAPNDLNNFLVNFSHSLSTSNLTNLMMMNSVDSPALAALRSLVPQPEPTTQLLQNLWQIINTANPILLPNTIQENNLLNYSAYSSQGNVLVNGTDAAYDQDSSIFQNMHAGAQCSGKDFGNVGSGLRPDVLLDDAVGKSSIFPQKEDMLPALVSASSTDEPCGVKQMMNQTSVQAETLPAASSSSAFDTWEKLLNEGDGEDYFYRDLINDP</sequence>
<gene>
    <name evidence="7" type="ORF">DCAR_0104606</name>
</gene>
<dbReference type="OrthoDB" id="2143914at2759"/>
<keyword evidence="4" id="KW-0238">DNA-binding</keyword>
<dbReference type="InterPro" id="IPR017930">
    <property type="entry name" value="Myb_dom"/>
</dbReference>
<evidence type="ECO:0000256" key="4">
    <source>
        <dbReference type="ARBA" id="ARBA00023125"/>
    </source>
</evidence>
<dbReference type="Proteomes" id="UP000077755">
    <property type="component" value="Chromosome 1"/>
</dbReference>
<dbReference type="CDD" id="cd00167">
    <property type="entry name" value="SANT"/>
    <property type="match status" value="2"/>
</dbReference>
<dbReference type="PROSITE" id="PS51294">
    <property type="entry name" value="HTH_MYB"/>
    <property type="match status" value="2"/>
</dbReference>
<dbReference type="FunFam" id="1.10.10.60:FF:000394">
    <property type="entry name" value="MYB transcription factor"/>
    <property type="match status" value="1"/>
</dbReference>
<name>A0A166IYK2_DAUCS</name>
<comment type="subcellular location">
    <subcellularLocation>
        <location evidence="1">Nucleus</location>
    </subcellularLocation>
</comment>
<accession>A0A166IYK2</accession>
<keyword evidence="5" id="KW-0804">Transcription</keyword>
<keyword evidence="3" id="KW-0805">Transcription regulation</keyword>
<dbReference type="SMART" id="SM00717">
    <property type="entry name" value="SANT"/>
    <property type="match status" value="2"/>
</dbReference>
<dbReference type="PANTHER" id="PTHR47994">
    <property type="entry name" value="F14D16.11-RELATED"/>
    <property type="match status" value="1"/>
</dbReference>
<dbReference type="SUPFAM" id="SSF46689">
    <property type="entry name" value="Homeodomain-like"/>
    <property type="match status" value="1"/>
</dbReference>
<keyword evidence="6" id="KW-0539">Nucleus</keyword>
<keyword evidence="2" id="KW-0677">Repeat</keyword>
<dbReference type="GO" id="GO:0005634">
    <property type="term" value="C:nucleus"/>
    <property type="evidence" value="ECO:0007669"/>
    <property type="project" value="UniProtKB-SubCell"/>
</dbReference>
<dbReference type="FunFam" id="1.10.10.60:FF:000015">
    <property type="entry name" value="Transcription factor RAX3"/>
    <property type="match status" value="1"/>
</dbReference>
<dbReference type="InterPro" id="IPR001005">
    <property type="entry name" value="SANT/Myb"/>
</dbReference>
<dbReference type="InterPro" id="IPR009057">
    <property type="entry name" value="Homeodomain-like_sf"/>
</dbReference>
<dbReference type="PANTHER" id="PTHR47994:SF5">
    <property type="entry name" value="F14D16.11-RELATED"/>
    <property type="match status" value="1"/>
</dbReference>
<reference evidence="7" key="2">
    <citation type="submission" date="2022-03" db="EMBL/GenBank/DDBJ databases">
        <title>Draft title - Genomic analysis of global carrot germplasm unveils the trajectory of domestication and the origin of high carotenoid orange carrot.</title>
        <authorList>
            <person name="Iorizzo M."/>
            <person name="Ellison S."/>
            <person name="Senalik D."/>
            <person name="Macko-Podgorni A."/>
            <person name="Grzebelus D."/>
            <person name="Bostan H."/>
            <person name="Rolling W."/>
            <person name="Curaba J."/>
            <person name="Simon P."/>
        </authorList>
    </citation>
    <scope>NUCLEOTIDE SEQUENCE</scope>
    <source>
        <tissue evidence="7">Leaf</tissue>
    </source>
</reference>
<dbReference type="PROSITE" id="PS50090">
    <property type="entry name" value="MYB_LIKE"/>
    <property type="match status" value="2"/>
</dbReference>
<evidence type="ECO:0000256" key="1">
    <source>
        <dbReference type="ARBA" id="ARBA00004123"/>
    </source>
</evidence>
<evidence type="ECO:0000256" key="3">
    <source>
        <dbReference type="ARBA" id="ARBA00023015"/>
    </source>
</evidence>
<dbReference type="InterPro" id="IPR015495">
    <property type="entry name" value="Myb_TF_plants"/>
</dbReference>
<dbReference type="Gene3D" id="1.10.10.60">
    <property type="entry name" value="Homeodomain-like"/>
    <property type="match status" value="2"/>
</dbReference>
<dbReference type="KEGG" id="dcr:108224367"/>
<evidence type="ECO:0000313" key="7">
    <source>
        <dbReference type="EMBL" id="WOG85418.1"/>
    </source>
</evidence>
<dbReference type="EMBL" id="CP093343">
    <property type="protein sequence ID" value="WOG85418.1"/>
    <property type="molecule type" value="Genomic_DNA"/>
</dbReference>
<evidence type="ECO:0000313" key="8">
    <source>
        <dbReference type="Proteomes" id="UP000077755"/>
    </source>
</evidence>
<keyword evidence="8" id="KW-1185">Reference proteome</keyword>
<proteinExistence type="predicted"/>
<dbReference type="Pfam" id="PF00249">
    <property type="entry name" value="Myb_DNA-binding"/>
    <property type="match status" value="2"/>
</dbReference>
<reference evidence="7" key="1">
    <citation type="journal article" date="2016" name="Nat. Genet.">
        <title>A high-quality carrot genome assembly provides new insights into carotenoid accumulation and asterid genome evolution.</title>
        <authorList>
            <person name="Iorizzo M."/>
            <person name="Ellison S."/>
            <person name="Senalik D."/>
            <person name="Zeng P."/>
            <person name="Satapoomin P."/>
            <person name="Huang J."/>
            <person name="Bowman M."/>
            <person name="Iovene M."/>
            <person name="Sanseverino W."/>
            <person name="Cavagnaro P."/>
            <person name="Yildiz M."/>
            <person name="Macko-Podgorni A."/>
            <person name="Moranska E."/>
            <person name="Grzebelus E."/>
            <person name="Grzebelus D."/>
            <person name="Ashrafi H."/>
            <person name="Zheng Z."/>
            <person name="Cheng S."/>
            <person name="Spooner D."/>
            <person name="Van Deynze A."/>
            <person name="Simon P."/>
        </authorList>
    </citation>
    <scope>NUCLEOTIDE SEQUENCE</scope>
    <source>
        <tissue evidence="7">Leaf</tissue>
    </source>
</reference>
<organism evidence="7 8">
    <name type="scientific">Daucus carota subsp. sativus</name>
    <name type="common">Carrot</name>
    <dbReference type="NCBI Taxonomy" id="79200"/>
    <lineage>
        <taxon>Eukaryota</taxon>
        <taxon>Viridiplantae</taxon>
        <taxon>Streptophyta</taxon>
        <taxon>Embryophyta</taxon>
        <taxon>Tracheophyta</taxon>
        <taxon>Spermatophyta</taxon>
        <taxon>Magnoliopsida</taxon>
        <taxon>eudicotyledons</taxon>
        <taxon>Gunneridae</taxon>
        <taxon>Pentapetalae</taxon>
        <taxon>asterids</taxon>
        <taxon>campanulids</taxon>
        <taxon>Apiales</taxon>
        <taxon>Apiaceae</taxon>
        <taxon>Apioideae</taxon>
        <taxon>Scandiceae</taxon>
        <taxon>Daucinae</taxon>
        <taxon>Daucus</taxon>
        <taxon>Daucus sect. Daucus</taxon>
    </lineage>
</organism>
<dbReference type="GO" id="GO:0000976">
    <property type="term" value="F:transcription cis-regulatory region binding"/>
    <property type="evidence" value="ECO:0007669"/>
    <property type="project" value="UniProtKB-ARBA"/>
</dbReference>
<protein>
    <submittedName>
        <fullName evidence="7">Uncharacterized protein</fullName>
    </submittedName>
</protein>